<dbReference type="PANTHER" id="PTHR11079">
    <property type="entry name" value="CYTOSINE DEAMINASE FAMILY MEMBER"/>
    <property type="match status" value="1"/>
</dbReference>
<reference evidence="2 3" key="1">
    <citation type="submission" date="2020-02" db="EMBL/GenBank/DDBJ databases">
        <title>Genomic and physiological characterization of two novel Nitrospinaceae genera.</title>
        <authorList>
            <person name="Mueller A.J."/>
            <person name="Jung M.-Y."/>
            <person name="Strachan C.R."/>
            <person name="Herbold C.W."/>
            <person name="Kirkegaard R.H."/>
            <person name="Daims H."/>
        </authorList>
    </citation>
    <scope>NUCLEOTIDE SEQUENCE [LARGE SCALE GENOMIC DNA]</scope>
    <source>
        <strain evidence="2">EB</strain>
    </source>
</reference>
<dbReference type="Proteomes" id="UP000594688">
    <property type="component" value="Chromosome"/>
</dbReference>
<feature type="domain" description="CMP/dCMP-type deaminase" evidence="1">
    <location>
        <begin position="207"/>
        <end position="340"/>
    </location>
</feature>
<accession>A0A7T0BUW3</accession>
<name>A0A7T0BUW3_9BACT</name>
<sequence>MNLHELALLIAHFLKAKTGRNVTILVRVDNKRGHGWSVELEGGARFGRTSCVQAFQARAQKQFADSDYYAYSTAKPTRMCLGMAIRCHTTHFFFVETGQVKFLTPADLNLQSKVLTLALAGVTADGWDPAWAEAYPKICTAFGTPATVIRDNDIRGIQKWIFEIERVGKMGPWVHEVIQSPLPVFTPPKLSFKPSGITSCEVRNQRVRDHIFIGLAFALLHGARNSDESSLKGKNIACVLVSPTGTILSWGINVNESNSTLHGEITCMQSYFHRYKKVVPDGCTLYTTLQSCEMCSGLLVTVCRHLRVVYASTDPGLARTSLQARYSGCREYYYGGPESNPLARARFQRAIGRVMFRNAELKARDVSRAVGTMSETRRPNLGAEPFRSLPGKLKGDLGRKFTTWKRARMERTFEAVLHPHVMRLDPLLRAMPAAITNALETGLVVGNIQHFHRRFIELGISIYNVVQYNNFIANTNIMYCHMGNPDYRSVREPYDEAVKLALLKNADVLDLIAWLQGAELLIKITENPLEK</sequence>
<dbReference type="InterPro" id="IPR002125">
    <property type="entry name" value="CMP_dCMP_dom"/>
</dbReference>
<gene>
    <name evidence="2" type="ORF">G3M70_05095</name>
</gene>
<dbReference type="Gene3D" id="3.40.140.10">
    <property type="entry name" value="Cytidine Deaminase, domain 2"/>
    <property type="match status" value="1"/>
</dbReference>
<proteinExistence type="predicted"/>
<dbReference type="InterPro" id="IPR016193">
    <property type="entry name" value="Cytidine_deaminase-like"/>
</dbReference>
<dbReference type="KEGG" id="nli:G3M70_05095"/>
<dbReference type="EMBL" id="CP048685">
    <property type="protein sequence ID" value="QPJ61298.1"/>
    <property type="molecule type" value="Genomic_DNA"/>
</dbReference>
<dbReference type="PANTHER" id="PTHR11079:SF202">
    <property type="entry name" value="TRNA-SPECIFIC ADENOSINE DEAMINASE"/>
    <property type="match status" value="1"/>
</dbReference>
<dbReference type="GO" id="GO:0002100">
    <property type="term" value="P:tRNA wobble adenosine to inosine editing"/>
    <property type="evidence" value="ECO:0007669"/>
    <property type="project" value="TreeGrafter"/>
</dbReference>
<organism evidence="2 3">
    <name type="scientific">Candidatus Nitronauta litoralis</name>
    <dbReference type="NCBI Taxonomy" id="2705533"/>
    <lineage>
        <taxon>Bacteria</taxon>
        <taxon>Pseudomonadati</taxon>
        <taxon>Nitrospinota/Tectimicrobiota group</taxon>
        <taxon>Nitrospinota</taxon>
        <taxon>Nitrospinia</taxon>
        <taxon>Nitrospinales</taxon>
        <taxon>Nitrospinaceae</taxon>
        <taxon>Candidatus Nitronauta</taxon>
    </lineage>
</organism>
<evidence type="ECO:0000313" key="3">
    <source>
        <dbReference type="Proteomes" id="UP000594688"/>
    </source>
</evidence>
<protein>
    <submittedName>
        <fullName evidence="2">Bd3614 family nucleic acid deaminase</fullName>
    </submittedName>
</protein>
<evidence type="ECO:0000313" key="2">
    <source>
        <dbReference type="EMBL" id="QPJ61298.1"/>
    </source>
</evidence>
<dbReference type="SUPFAM" id="SSF53927">
    <property type="entry name" value="Cytidine deaminase-like"/>
    <property type="match status" value="1"/>
</dbReference>
<dbReference type="GO" id="GO:0052717">
    <property type="term" value="F:tRNA-specific adenosine-34 deaminase activity"/>
    <property type="evidence" value="ECO:0007669"/>
    <property type="project" value="TreeGrafter"/>
</dbReference>
<dbReference type="PROSITE" id="PS51747">
    <property type="entry name" value="CYT_DCMP_DEAMINASES_2"/>
    <property type="match status" value="1"/>
</dbReference>
<dbReference type="Pfam" id="PF14439">
    <property type="entry name" value="Bd3614-deam"/>
    <property type="match status" value="1"/>
</dbReference>
<dbReference type="InterPro" id="IPR025853">
    <property type="entry name" value="NH3ase_Bd3614-like"/>
</dbReference>
<evidence type="ECO:0000259" key="1">
    <source>
        <dbReference type="PROSITE" id="PS51747"/>
    </source>
</evidence>
<dbReference type="AlphaFoldDB" id="A0A7T0BUW3"/>